<keyword evidence="3" id="KW-1185">Reference proteome</keyword>
<comment type="caution">
    <text evidence="2">The sequence shown here is derived from an EMBL/GenBank/DDBJ whole genome shotgun (WGS) entry which is preliminary data.</text>
</comment>
<dbReference type="RefSeq" id="WP_184298505.1">
    <property type="nucleotide sequence ID" value="NZ_JACHLP010000003.1"/>
</dbReference>
<keyword evidence="1" id="KW-0812">Transmembrane</keyword>
<reference evidence="2 3" key="1">
    <citation type="submission" date="2020-08" db="EMBL/GenBank/DDBJ databases">
        <title>Functional genomics of gut bacteria from endangered species of beetles.</title>
        <authorList>
            <person name="Carlos-Shanley C."/>
        </authorList>
    </citation>
    <scope>NUCLEOTIDE SEQUENCE [LARGE SCALE GENOMIC DNA]</scope>
    <source>
        <strain evidence="2 3">S00239</strain>
    </source>
</reference>
<keyword evidence="1" id="KW-1133">Transmembrane helix</keyword>
<accession>A0A840L9B3</accession>
<protein>
    <submittedName>
        <fullName evidence="2">Uncharacterized protein</fullName>
    </submittedName>
</protein>
<feature type="transmembrane region" description="Helical" evidence="1">
    <location>
        <begin position="9"/>
        <end position="26"/>
    </location>
</feature>
<sequence>MNPEMRHRVEWYAGASVFVAFIAAHFMFGAKAAVKVLGVACVATGLLWIFRRSVPVGVEGQAPSFYLRGWGAIFAGLAMLAVGVLLLSYSAVAVCLLDWGSAGECP</sequence>
<evidence type="ECO:0000256" key="1">
    <source>
        <dbReference type="SAM" id="Phobius"/>
    </source>
</evidence>
<evidence type="ECO:0000313" key="2">
    <source>
        <dbReference type="EMBL" id="MBB4843343.1"/>
    </source>
</evidence>
<proteinExistence type="predicted"/>
<dbReference type="AlphaFoldDB" id="A0A840L9B3"/>
<feature type="transmembrane region" description="Helical" evidence="1">
    <location>
        <begin position="32"/>
        <end position="50"/>
    </location>
</feature>
<dbReference type="Proteomes" id="UP000562027">
    <property type="component" value="Unassembled WGS sequence"/>
</dbReference>
<dbReference type="EMBL" id="JACHLP010000003">
    <property type="protein sequence ID" value="MBB4843343.1"/>
    <property type="molecule type" value="Genomic_DNA"/>
</dbReference>
<name>A0A840L9B3_9BURK</name>
<evidence type="ECO:0000313" key="3">
    <source>
        <dbReference type="Proteomes" id="UP000562027"/>
    </source>
</evidence>
<gene>
    <name evidence="2" type="ORF">HNP55_001862</name>
</gene>
<organism evidence="2 3">
    <name type="scientific">Roseateles oligotrophus</name>
    <dbReference type="NCBI Taxonomy" id="1769250"/>
    <lineage>
        <taxon>Bacteria</taxon>
        <taxon>Pseudomonadati</taxon>
        <taxon>Pseudomonadota</taxon>
        <taxon>Betaproteobacteria</taxon>
        <taxon>Burkholderiales</taxon>
        <taxon>Sphaerotilaceae</taxon>
        <taxon>Roseateles</taxon>
    </lineage>
</organism>
<feature type="transmembrane region" description="Helical" evidence="1">
    <location>
        <begin position="70"/>
        <end position="92"/>
    </location>
</feature>
<keyword evidence="1" id="KW-0472">Membrane</keyword>